<feature type="compositionally biased region" description="Acidic residues" evidence="1">
    <location>
        <begin position="186"/>
        <end position="202"/>
    </location>
</feature>
<comment type="caution">
    <text evidence="2">The sequence shown here is derived from an EMBL/GenBank/DDBJ whole genome shotgun (WGS) entry which is preliminary data.</text>
</comment>
<organism evidence="2 3">
    <name type="scientific">Penicillium argentinense</name>
    <dbReference type="NCBI Taxonomy" id="1131581"/>
    <lineage>
        <taxon>Eukaryota</taxon>
        <taxon>Fungi</taxon>
        <taxon>Dikarya</taxon>
        <taxon>Ascomycota</taxon>
        <taxon>Pezizomycotina</taxon>
        <taxon>Eurotiomycetes</taxon>
        <taxon>Eurotiomycetidae</taxon>
        <taxon>Eurotiales</taxon>
        <taxon>Aspergillaceae</taxon>
        <taxon>Penicillium</taxon>
    </lineage>
</organism>
<dbReference type="RefSeq" id="XP_056476447.1">
    <property type="nucleotide sequence ID" value="XM_056616090.1"/>
</dbReference>
<dbReference type="EMBL" id="JAPQKI010000004">
    <property type="protein sequence ID" value="KAJ5103067.1"/>
    <property type="molecule type" value="Genomic_DNA"/>
</dbReference>
<dbReference type="Proteomes" id="UP001149074">
    <property type="component" value="Unassembled WGS sequence"/>
</dbReference>
<sequence length="401" mass="45087">MRQVYHDCIPFSSLAGRSEHAGFMVLPNSTKLESRALDTPKEAKRQCAWSTSHISCPGSDDSSDDPDPDCDMLSLQAKMLYKRSEKEPMDYCKQNTRKDATQYEGFTTDGLQINFPTFPSSGDLAKKFGASNVVSYDGIKPDDCNDFDFGIVTTPNEPGKNKPRYDAEHVLGAQVRSNVLSYDSGSDNDGDTEMGEADDDGFNEPRQGHTGVIHMCDYMKVWWAKNDDDKNAWSAHKFVASAYPGKDGRKWINAEEFVLLPAYINSSVKANYFGGNEETHKTCLNVIMKKAKDKRQPDWGSALKYVKAHIYFYKYLGTPEIQRILGKQVNRVVHNMYEFHPHDTVTQGQILTSAGKEQAEDNLLQQNIGGIQGYVDPKAPYRKQDFADEWRILPIASVARS</sequence>
<protein>
    <submittedName>
        <fullName evidence="2">Uncharacterized protein</fullName>
    </submittedName>
</protein>
<reference evidence="2" key="2">
    <citation type="journal article" date="2023" name="IMA Fungus">
        <title>Comparative genomic study of the Penicillium genus elucidates a diverse pangenome and 15 lateral gene transfer events.</title>
        <authorList>
            <person name="Petersen C."/>
            <person name="Sorensen T."/>
            <person name="Nielsen M.R."/>
            <person name="Sondergaard T.E."/>
            <person name="Sorensen J.L."/>
            <person name="Fitzpatrick D.A."/>
            <person name="Frisvad J.C."/>
            <person name="Nielsen K.L."/>
        </authorList>
    </citation>
    <scope>NUCLEOTIDE SEQUENCE</scope>
    <source>
        <strain evidence="2">IBT 30761</strain>
    </source>
</reference>
<evidence type="ECO:0000313" key="2">
    <source>
        <dbReference type="EMBL" id="KAJ5103067.1"/>
    </source>
</evidence>
<accession>A0A9W9KFC9</accession>
<keyword evidence="3" id="KW-1185">Reference proteome</keyword>
<name>A0A9W9KFC9_9EURO</name>
<feature type="region of interest" description="Disordered" evidence="1">
    <location>
        <begin position="181"/>
        <end position="206"/>
    </location>
</feature>
<evidence type="ECO:0000256" key="1">
    <source>
        <dbReference type="SAM" id="MobiDB-lite"/>
    </source>
</evidence>
<reference evidence="2" key="1">
    <citation type="submission" date="2022-11" db="EMBL/GenBank/DDBJ databases">
        <authorList>
            <person name="Petersen C."/>
        </authorList>
    </citation>
    <scope>NUCLEOTIDE SEQUENCE</scope>
    <source>
        <strain evidence="2">IBT 30761</strain>
    </source>
</reference>
<dbReference type="OrthoDB" id="73875at2759"/>
<dbReference type="AlphaFoldDB" id="A0A9W9KFC9"/>
<dbReference type="GeneID" id="81355069"/>
<evidence type="ECO:0000313" key="3">
    <source>
        <dbReference type="Proteomes" id="UP001149074"/>
    </source>
</evidence>
<proteinExistence type="predicted"/>
<gene>
    <name evidence="2" type="ORF">N7532_003596</name>
</gene>